<organism evidence="1 2">
    <name type="scientific">Candidatus Portnoybacteria bacterium CG_4_9_14_3_um_filter_40_10</name>
    <dbReference type="NCBI Taxonomy" id="1974804"/>
    <lineage>
        <taxon>Bacteria</taxon>
        <taxon>Candidatus Portnoyibacteriota</taxon>
    </lineage>
</organism>
<proteinExistence type="predicted"/>
<evidence type="ECO:0000313" key="1">
    <source>
        <dbReference type="EMBL" id="PJA64569.1"/>
    </source>
</evidence>
<gene>
    <name evidence="1" type="ORF">CO159_02400</name>
</gene>
<reference evidence="2" key="1">
    <citation type="submission" date="2017-09" db="EMBL/GenBank/DDBJ databases">
        <title>Depth-based differentiation of microbial function through sediment-hosted aquifers and enrichment of novel symbionts in the deep terrestrial subsurface.</title>
        <authorList>
            <person name="Probst A.J."/>
            <person name="Ladd B."/>
            <person name="Jarett J.K."/>
            <person name="Geller-Mcgrath D.E."/>
            <person name="Sieber C.M.K."/>
            <person name="Emerson J.B."/>
            <person name="Anantharaman K."/>
            <person name="Thomas B.C."/>
            <person name="Malmstrom R."/>
            <person name="Stieglmeier M."/>
            <person name="Klingl A."/>
            <person name="Woyke T."/>
            <person name="Ryan C.M."/>
            <person name="Banfield J.F."/>
        </authorList>
    </citation>
    <scope>NUCLEOTIDE SEQUENCE [LARGE SCALE GENOMIC DNA]</scope>
</reference>
<dbReference type="EMBL" id="PFWF01000051">
    <property type="protein sequence ID" value="PJA64569.1"/>
    <property type="molecule type" value="Genomic_DNA"/>
</dbReference>
<name>A0A2M7YNM2_9BACT</name>
<evidence type="ECO:0000313" key="2">
    <source>
        <dbReference type="Proteomes" id="UP000230434"/>
    </source>
</evidence>
<comment type="caution">
    <text evidence="1">The sequence shown here is derived from an EMBL/GenBank/DDBJ whole genome shotgun (WGS) entry which is preliminary data.</text>
</comment>
<accession>A0A2M7YNM2</accession>
<dbReference type="Proteomes" id="UP000230434">
    <property type="component" value="Unassembled WGS sequence"/>
</dbReference>
<protein>
    <submittedName>
        <fullName evidence="1">Uncharacterized protein</fullName>
    </submittedName>
</protein>
<sequence length="76" mass="9151">MWGKQKITVCSSLSFFPNFRQFYKILFFFPSKNFLVIFEKLDALFQFTRFLKILSSKILWINKKPPFLKTNYANAL</sequence>
<dbReference type="AlphaFoldDB" id="A0A2M7YNM2"/>